<accession>A0A818RBP9</accession>
<dbReference type="SUPFAM" id="SSF81321">
    <property type="entry name" value="Family A G protein-coupled receptor-like"/>
    <property type="match status" value="1"/>
</dbReference>
<evidence type="ECO:0000256" key="8">
    <source>
        <dbReference type="RuleBase" id="RU000688"/>
    </source>
</evidence>
<keyword evidence="2 8" id="KW-0812">Transmembrane</keyword>
<dbReference type="PROSITE" id="PS50262">
    <property type="entry name" value="G_PROTEIN_RECEP_F1_2"/>
    <property type="match status" value="1"/>
</dbReference>
<keyword evidence="4 8" id="KW-0297">G-protein coupled receptor</keyword>
<keyword evidence="3 9" id="KW-1133">Transmembrane helix</keyword>
<dbReference type="GO" id="GO:0004930">
    <property type="term" value="F:G protein-coupled receptor activity"/>
    <property type="evidence" value="ECO:0007669"/>
    <property type="project" value="UniProtKB-KW"/>
</dbReference>
<feature type="transmembrane region" description="Helical" evidence="9">
    <location>
        <begin position="181"/>
        <end position="208"/>
    </location>
</feature>
<evidence type="ECO:0000256" key="2">
    <source>
        <dbReference type="ARBA" id="ARBA00022692"/>
    </source>
</evidence>
<reference evidence="11" key="1">
    <citation type="submission" date="2021-02" db="EMBL/GenBank/DDBJ databases">
        <authorList>
            <person name="Nowell W R."/>
        </authorList>
    </citation>
    <scope>NUCLEOTIDE SEQUENCE</scope>
</reference>
<dbReference type="Pfam" id="PF00001">
    <property type="entry name" value="7tm_1"/>
    <property type="match status" value="1"/>
</dbReference>
<evidence type="ECO:0000256" key="6">
    <source>
        <dbReference type="ARBA" id="ARBA00023170"/>
    </source>
</evidence>
<dbReference type="Proteomes" id="UP000663833">
    <property type="component" value="Unassembled WGS sequence"/>
</dbReference>
<dbReference type="InterPro" id="IPR000276">
    <property type="entry name" value="GPCR_Rhodpsn"/>
</dbReference>
<name>A0A818RBP9_9BILA</name>
<evidence type="ECO:0000313" key="11">
    <source>
        <dbReference type="EMBL" id="CAF3654549.1"/>
    </source>
</evidence>
<feature type="transmembrane region" description="Helical" evidence="9">
    <location>
        <begin position="252"/>
        <end position="276"/>
    </location>
</feature>
<dbReference type="Gene3D" id="1.20.1070.10">
    <property type="entry name" value="Rhodopsin 7-helix transmembrane proteins"/>
    <property type="match status" value="1"/>
</dbReference>
<comment type="caution">
    <text evidence="11">The sequence shown here is derived from an EMBL/GenBank/DDBJ whole genome shotgun (WGS) entry which is preliminary data.</text>
</comment>
<evidence type="ECO:0000259" key="10">
    <source>
        <dbReference type="PROSITE" id="PS50262"/>
    </source>
</evidence>
<protein>
    <recommendedName>
        <fullName evidence="10">G-protein coupled receptors family 1 profile domain-containing protein</fullName>
    </recommendedName>
</protein>
<evidence type="ECO:0000256" key="9">
    <source>
        <dbReference type="SAM" id="Phobius"/>
    </source>
</evidence>
<dbReference type="PANTHER" id="PTHR24243:SF233">
    <property type="entry name" value="THYROTROPIN-RELEASING HORMONE RECEPTOR"/>
    <property type="match status" value="1"/>
</dbReference>
<gene>
    <name evidence="11" type="ORF">LUA448_LOCUS33164</name>
</gene>
<organism evidence="11 12">
    <name type="scientific">Rotaria socialis</name>
    <dbReference type="NCBI Taxonomy" id="392032"/>
    <lineage>
        <taxon>Eukaryota</taxon>
        <taxon>Metazoa</taxon>
        <taxon>Spiralia</taxon>
        <taxon>Gnathifera</taxon>
        <taxon>Rotifera</taxon>
        <taxon>Eurotatoria</taxon>
        <taxon>Bdelloidea</taxon>
        <taxon>Philodinida</taxon>
        <taxon>Philodinidae</taxon>
        <taxon>Rotaria</taxon>
    </lineage>
</organism>
<feature type="transmembrane region" description="Helical" evidence="9">
    <location>
        <begin position="93"/>
        <end position="116"/>
    </location>
</feature>
<evidence type="ECO:0000313" key="12">
    <source>
        <dbReference type="Proteomes" id="UP000663833"/>
    </source>
</evidence>
<comment type="similarity">
    <text evidence="8">Belongs to the G-protein coupled receptor 1 family.</text>
</comment>
<dbReference type="GO" id="GO:0005886">
    <property type="term" value="C:plasma membrane"/>
    <property type="evidence" value="ECO:0007669"/>
    <property type="project" value="TreeGrafter"/>
</dbReference>
<evidence type="ECO:0000256" key="3">
    <source>
        <dbReference type="ARBA" id="ARBA00022989"/>
    </source>
</evidence>
<dbReference type="PROSITE" id="PS00237">
    <property type="entry name" value="G_PROTEIN_RECEP_F1_1"/>
    <property type="match status" value="1"/>
</dbReference>
<dbReference type="PANTHER" id="PTHR24243">
    <property type="entry name" value="G-PROTEIN COUPLED RECEPTOR"/>
    <property type="match status" value="1"/>
</dbReference>
<keyword evidence="5 9" id="KW-0472">Membrane</keyword>
<evidence type="ECO:0000256" key="7">
    <source>
        <dbReference type="ARBA" id="ARBA00023224"/>
    </source>
</evidence>
<keyword evidence="6 8" id="KW-0675">Receptor</keyword>
<feature type="domain" description="G-protein coupled receptors family 1 profile" evidence="10">
    <location>
        <begin position="31"/>
        <end position="308"/>
    </location>
</feature>
<feature type="transmembrane region" description="Helical" evidence="9">
    <location>
        <begin position="49"/>
        <end position="73"/>
    </location>
</feature>
<dbReference type="PRINTS" id="PR00237">
    <property type="entry name" value="GPCRRHODOPSN"/>
</dbReference>
<proteinExistence type="inferred from homology"/>
<evidence type="ECO:0000256" key="5">
    <source>
        <dbReference type="ARBA" id="ARBA00023136"/>
    </source>
</evidence>
<evidence type="ECO:0000256" key="1">
    <source>
        <dbReference type="ARBA" id="ARBA00004141"/>
    </source>
</evidence>
<dbReference type="EMBL" id="CAJNYD010004993">
    <property type="protein sequence ID" value="CAF3654549.1"/>
    <property type="molecule type" value="Genomic_DNA"/>
</dbReference>
<dbReference type="AlphaFoldDB" id="A0A818RBP9"/>
<sequence length="358" mass="41887">MKTTTNTEKNLIVDICIYLVMPCVVFIGIIGNVLSILVFARREMIKFRVFIFAIVLAVSNILLLTTSVFNIILPDFYGEFLTDKSVFWCHFHGYFDLLLTALSSYSVLCISVERWFSVCMPFKNARYVNFKTVLLTVISYRGASAPAQNYTSVSTFVSLWLPFTVNYTWEQRKCELLRPTVYKVCGIISIIVTHIVPFVFLVILDILIVHRLKTNHYDTSMQHSVLPKNNRTATNSSTRKRIKRQGNVDRNITFMLITVGVTFMVMTFPYPIYWLYVQIRQTTMSNKTVFILTQTFRYLNCCCHFFIYSAASSLFCRELRKMFRCIKHRDRKLNNDQRTKPFNTMNKRDILPEHKNLL</sequence>
<dbReference type="InterPro" id="IPR017452">
    <property type="entry name" value="GPCR_Rhodpsn_7TM"/>
</dbReference>
<feature type="transmembrane region" description="Helical" evidence="9">
    <location>
        <begin position="12"/>
        <end position="37"/>
    </location>
</feature>
<keyword evidence="7 8" id="KW-0807">Transducer</keyword>
<evidence type="ECO:0000256" key="4">
    <source>
        <dbReference type="ARBA" id="ARBA00023040"/>
    </source>
</evidence>
<comment type="subcellular location">
    <subcellularLocation>
        <location evidence="1">Membrane</location>
        <topology evidence="1">Multi-pass membrane protein</topology>
    </subcellularLocation>
</comment>